<evidence type="ECO:0000256" key="2">
    <source>
        <dbReference type="SAM" id="SignalP"/>
    </source>
</evidence>
<dbReference type="Gene3D" id="3.10.100.10">
    <property type="entry name" value="Mannose-Binding Protein A, subunit A"/>
    <property type="match status" value="1"/>
</dbReference>
<proteinExistence type="predicted"/>
<organism evidence="4 5">
    <name type="scientific">Channa argus</name>
    <name type="common">Northern snakehead</name>
    <name type="synonym">Ophicephalus argus</name>
    <dbReference type="NCBI Taxonomy" id="215402"/>
    <lineage>
        <taxon>Eukaryota</taxon>
        <taxon>Metazoa</taxon>
        <taxon>Chordata</taxon>
        <taxon>Craniata</taxon>
        <taxon>Vertebrata</taxon>
        <taxon>Euteleostomi</taxon>
        <taxon>Actinopterygii</taxon>
        <taxon>Neopterygii</taxon>
        <taxon>Teleostei</taxon>
        <taxon>Neoteleostei</taxon>
        <taxon>Acanthomorphata</taxon>
        <taxon>Anabantaria</taxon>
        <taxon>Anabantiformes</taxon>
        <taxon>Channoidei</taxon>
        <taxon>Channidae</taxon>
        <taxon>Channa</taxon>
    </lineage>
</organism>
<dbReference type="EMBL" id="CM015721">
    <property type="protein sequence ID" value="KAF3694712.1"/>
    <property type="molecule type" value="Genomic_DNA"/>
</dbReference>
<reference evidence="5" key="2">
    <citation type="submission" date="2019-02" db="EMBL/GenBank/DDBJ databases">
        <title>Opniocepnalus argus Var Kimnra genome.</title>
        <authorList>
            <person name="Zhou C."/>
            <person name="Xiao S."/>
        </authorList>
    </citation>
    <scope>NUCLEOTIDE SEQUENCE [LARGE SCALE GENOMIC DNA]</scope>
</reference>
<feature type="chain" id="PRO_5026339979" evidence="2">
    <location>
        <begin position="19"/>
        <end position="420"/>
    </location>
</feature>
<feature type="region of interest" description="Disordered" evidence="1">
    <location>
        <begin position="47"/>
        <end position="93"/>
    </location>
</feature>
<accession>A0A6G1PWS7</accession>
<gene>
    <name evidence="4" type="ORF">EXN66_Car010388</name>
</gene>
<evidence type="ECO:0000313" key="4">
    <source>
        <dbReference type="EMBL" id="KAF3694712.1"/>
    </source>
</evidence>
<dbReference type="AlphaFoldDB" id="A0A6G1PWS7"/>
<feature type="region of interest" description="Disordered" evidence="1">
    <location>
        <begin position="20"/>
        <end position="39"/>
    </location>
</feature>
<dbReference type="SUPFAM" id="SSF56436">
    <property type="entry name" value="C-type lectin-like"/>
    <property type="match status" value="1"/>
</dbReference>
<dbReference type="PROSITE" id="PS50041">
    <property type="entry name" value="C_TYPE_LECTIN_2"/>
    <property type="match status" value="1"/>
</dbReference>
<evidence type="ECO:0000259" key="3">
    <source>
        <dbReference type="PROSITE" id="PS50041"/>
    </source>
</evidence>
<dbReference type="Proteomes" id="UP000503349">
    <property type="component" value="Chromosome 10"/>
</dbReference>
<protein>
    <submittedName>
        <fullName evidence="4">Lectin</fullName>
    </submittedName>
</protein>
<feature type="domain" description="C-type lectin" evidence="3">
    <location>
        <begin position="349"/>
        <end position="408"/>
    </location>
</feature>
<reference evidence="4 5" key="1">
    <citation type="submission" date="2019-02" db="EMBL/GenBank/DDBJ databases">
        <title>Opniocepnalus argus genome.</title>
        <authorList>
            <person name="Zhou C."/>
            <person name="Xiao S."/>
        </authorList>
    </citation>
    <scope>NUCLEOTIDE SEQUENCE [LARGE SCALE GENOMIC DNA]</scope>
    <source>
        <strain evidence="4">OARG1902GOOAL</strain>
        <tissue evidence="4">Muscle</tissue>
    </source>
</reference>
<feature type="signal peptide" evidence="2">
    <location>
        <begin position="1"/>
        <end position="18"/>
    </location>
</feature>
<sequence>MEMKTLVLLSLSLTVALALPPFPPHQAQSSLMTKEEQRPALGDWVPLQGHVEVEHPGPQARPGPREQQEQMAPDTLDIEQPKSQSEVEQEVKVKPEVKVEQELEAEPEVKSEVKVEQELKAEPEVKAEVKVDQELKAEPDIKLEPEVDVLMKLESESEKGEEVQERHIDMERTYEMAGGTVMELEPQNDDMFPDKVSDTELSDVEKSLKAAFQNEGPVFEPLAEEKTVMEDERNNEEGKNFDKESIINLKPFLNDEGTPEIAPMDEGPALDFMGYPIPPLKEYYPNDDTRLEMDLSNQQDSFTVDGMAPGSVDSRVADMMLFREPVLEVQPVLDGDAQTGGSYCNGVILEGKCYLFFKGPKKAVDAEFFCQEHFPGGHLASITSHHIHREMMYMMLKQNGAYTRTWIGGLRYLEVVIREC</sequence>
<keyword evidence="2" id="KW-0732">Signal</keyword>
<dbReference type="InterPro" id="IPR001304">
    <property type="entry name" value="C-type_lectin-like"/>
</dbReference>
<dbReference type="InterPro" id="IPR016186">
    <property type="entry name" value="C-type_lectin-like/link_sf"/>
</dbReference>
<dbReference type="InterPro" id="IPR016187">
    <property type="entry name" value="CTDL_fold"/>
</dbReference>
<evidence type="ECO:0000313" key="5">
    <source>
        <dbReference type="Proteomes" id="UP000503349"/>
    </source>
</evidence>
<name>A0A6G1PWS7_CHAAH</name>
<evidence type="ECO:0000256" key="1">
    <source>
        <dbReference type="SAM" id="MobiDB-lite"/>
    </source>
</evidence>
<keyword evidence="5" id="KW-1185">Reference proteome</keyword>